<keyword evidence="4" id="KW-0997">Cell inner membrane</keyword>
<dbReference type="Gene3D" id="1.10.3720.10">
    <property type="entry name" value="MetI-like"/>
    <property type="match status" value="1"/>
</dbReference>
<dbReference type="Proteomes" id="UP000033411">
    <property type="component" value="Unassembled WGS sequence"/>
</dbReference>
<gene>
    <name evidence="10" type="ORF">WH87_17730</name>
</gene>
<dbReference type="PROSITE" id="PS50928">
    <property type="entry name" value="ABC_TM1"/>
    <property type="match status" value="1"/>
</dbReference>
<reference evidence="10 11" key="1">
    <citation type="submission" date="2015-03" db="EMBL/GenBank/DDBJ databases">
        <authorList>
            <person name="Lepp D."/>
            <person name="Hassan Y.I."/>
            <person name="Li X.-Z."/>
            <person name="Zhou T."/>
        </authorList>
    </citation>
    <scope>NUCLEOTIDE SEQUENCE [LARGE SCALE GENOMIC DNA]</scope>
    <source>
        <strain evidence="10 11">E84</strain>
    </source>
</reference>
<comment type="caution">
    <text evidence="10">The sequence shown here is derived from an EMBL/GenBank/DDBJ whole genome shotgun (WGS) entry which is preliminary data.</text>
</comment>
<dbReference type="CDD" id="cd06261">
    <property type="entry name" value="TM_PBP2"/>
    <property type="match status" value="1"/>
</dbReference>
<dbReference type="InterPro" id="IPR035906">
    <property type="entry name" value="MetI-like_sf"/>
</dbReference>
<evidence type="ECO:0000256" key="3">
    <source>
        <dbReference type="ARBA" id="ARBA00022475"/>
    </source>
</evidence>
<comment type="subcellular location">
    <subcellularLocation>
        <location evidence="1">Cell inner membrane</location>
        <topology evidence="1">Multi-pass membrane protein</topology>
    </subcellularLocation>
    <subcellularLocation>
        <location evidence="8">Cell membrane</location>
        <topology evidence="8">Multi-pass membrane protein</topology>
    </subcellularLocation>
</comment>
<dbReference type="EMBL" id="LANJ01000047">
    <property type="protein sequence ID" value="KKC35015.1"/>
    <property type="molecule type" value="Genomic_DNA"/>
</dbReference>
<feature type="transmembrane region" description="Helical" evidence="8">
    <location>
        <begin position="132"/>
        <end position="152"/>
    </location>
</feature>
<evidence type="ECO:0000256" key="7">
    <source>
        <dbReference type="ARBA" id="ARBA00023136"/>
    </source>
</evidence>
<feature type="transmembrane region" description="Helical" evidence="8">
    <location>
        <begin position="102"/>
        <end position="126"/>
    </location>
</feature>
<keyword evidence="11" id="KW-1185">Reference proteome</keyword>
<evidence type="ECO:0000313" key="11">
    <source>
        <dbReference type="Proteomes" id="UP000033411"/>
    </source>
</evidence>
<evidence type="ECO:0000256" key="5">
    <source>
        <dbReference type="ARBA" id="ARBA00022692"/>
    </source>
</evidence>
<evidence type="ECO:0000256" key="1">
    <source>
        <dbReference type="ARBA" id="ARBA00004429"/>
    </source>
</evidence>
<dbReference type="SUPFAM" id="SSF161098">
    <property type="entry name" value="MetI-like"/>
    <property type="match status" value="1"/>
</dbReference>
<dbReference type="Pfam" id="PF00528">
    <property type="entry name" value="BPD_transp_1"/>
    <property type="match status" value="1"/>
</dbReference>
<dbReference type="GO" id="GO:0005886">
    <property type="term" value="C:plasma membrane"/>
    <property type="evidence" value="ECO:0007669"/>
    <property type="project" value="UniProtKB-SubCell"/>
</dbReference>
<proteinExistence type="inferred from homology"/>
<evidence type="ECO:0000313" key="10">
    <source>
        <dbReference type="EMBL" id="KKC35015.1"/>
    </source>
</evidence>
<feature type="transmembrane region" description="Helical" evidence="8">
    <location>
        <begin position="236"/>
        <end position="257"/>
    </location>
</feature>
<feature type="transmembrane region" description="Helical" evidence="8">
    <location>
        <begin position="194"/>
        <end position="216"/>
    </location>
</feature>
<keyword evidence="6 8" id="KW-1133">Transmembrane helix</keyword>
<comment type="similarity">
    <text evidence="8">Belongs to the binding-protein-dependent transport system permease family.</text>
</comment>
<keyword evidence="7 8" id="KW-0472">Membrane</keyword>
<dbReference type="RefSeq" id="WP_046139676.1">
    <property type="nucleotide sequence ID" value="NZ_LANJ01000047.1"/>
</dbReference>
<dbReference type="PATRIC" id="fig|1293439.3.peg.3616"/>
<name>A0A0F5Q2A1_9HYPH</name>
<evidence type="ECO:0000259" key="9">
    <source>
        <dbReference type="PROSITE" id="PS50928"/>
    </source>
</evidence>
<dbReference type="PANTHER" id="PTHR43357:SF4">
    <property type="entry name" value="INNER MEMBRANE ABC TRANSPORTER PERMEASE PROTEIN YDCV"/>
    <property type="match status" value="1"/>
</dbReference>
<feature type="domain" description="ABC transmembrane type-1" evidence="9">
    <location>
        <begin position="64"/>
        <end position="253"/>
    </location>
</feature>
<dbReference type="InterPro" id="IPR000515">
    <property type="entry name" value="MetI-like"/>
</dbReference>
<keyword evidence="2 8" id="KW-0813">Transport</keyword>
<evidence type="ECO:0000256" key="8">
    <source>
        <dbReference type="RuleBase" id="RU363032"/>
    </source>
</evidence>
<dbReference type="GO" id="GO:0055085">
    <property type="term" value="P:transmembrane transport"/>
    <property type="evidence" value="ECO:0007669"/>
    <property type="project" value="InterPro"/>
</dbReference>
<dbReference type="PANTHER" id="PTHR43357">
    <property type="entry name" value="INNER MEMBRANE ABC TRANSPORTER PERMEASE PROTEIN YDCV"/>
    <property type="match status" value="1"/>
</dbReference>
<keyword evidence="3" id="KW-1003">Cell membrane</keyword>
<dbReference type="AlphaFoldDB" id="A0A0F5Q2A1"/>
<organism evidence="10 11">
    <name type="scientific">Devosia epidermidihirudinis</name>
    <dbReference type="NCBI Taxonomy" id="1293439"/>
    <lineage>
        <taxon>Bacteria</taxon>
        <taxon>Pseudomonadati</taxon>
        <taxon>Pseudomonadota</taxon>
        <taxon>Alphaproteobacteria</taxon>
        <taxon>Hyphomicrobiales</taxon>
        <taxon>Devosiaceae</taxon>
        <taxon>Devosia</taxon>
    </lineage>
</organism>
<dbReference type="STRING" id="1293439.WH87_17730"/>
<evidence type="ECO:0000256" key="6">
    <source>
        <dbReference type="ARBA" id="ARBA00022989"/>
    </source>
</evidence>
<feature type="transmembrane region" description="Helical" evidence="8">
    <location>
        <begin position="64"/>
        <end position="90"/>
    </location>
</feature>
<evidence type="ECO:0000256" key="4">
    <source>
        <dbReference type="ARBA" id="ARBA00022519"/>
    </source>
</evidence>
<protein>
    <recommendedName>
        <fullName evidence="9">ABC transmembrane type-1 domain-containing protein</fullName>
    </recommendedName>
</protein>
<keyword evidence="5 8" id="KW-0812">Transmembrane</keyword>
<dbReference type="OrthoDB" id="9809681at2"/>
<sequence length="263" mass="28498">MTSRFSKGLMLAGVIAILLFLLAPILVLIFSAFDGGNVFRFPPRSYSLRWFEEALTHTEYRSSLWVSTVLGIISTAIAVGLSSLAAFGLVRGKPSYRLGLEVLLLAPLTLPLVVWAIALLSIYAQLGINGTLPGLILAHVTITMPFAARIMIATFDEIDPRLEAAAKSLGASPWHVVRRITLPLAMPGLMSSTAIAFLVSFNDVVVTTLIAGAGWITFPVRTFSRLRTEGIDPTTIAIAAMIVAFTIVVIVLGQRLFQLSRRF</sequence>
<evidence type="ECO:0000256" key="2">
    <source>
        <dbReference type="ARBA" id="ARBA00022448"/>
    </source>
</evidence>
<accession>A0A0F5Q2A1</accession>